<feature type="transmembrane region" description="Helical" evidence="11">
    <location>
        <begin position="855"/>
        <end position="877"/>
    </location>
</feature>
<dbReference type="GO" id="GO:0005886">
    <property type="term" value="C:plasma membrane"/>
    <property type="evidence" value="ECO:0007669"/>
    <property type="project" value="UniProtKB-SubCell"/>
</dbReference>
<keyword evidence="3" id="KW-0050">Antiport</keyword>
<evidence type="ECO:0000256" key="11">
    <source>
        <dbReference type="SAM" id="Phobius"/>
    </source>
</evidence>
<evidence type="ECO:0000259" key="15">
    <source>
        <dbReference type="Pfam" id="PF13244"/>
    </source>
</evidence>
<evidence type="ECO:0000259" key="16">
    <source>
        <dbReference type="Pfam" id="PF20501"/>
    </source>
</evidence>
<proteinExistence type="predicted"/>
<dbReference type="Proteomes" id="UP000319986">
    <property type="component" value="Unassembled WGS sequence"/>
</dbReference>
<evidence type="ECO:0000256" key="9">
    <source>
        <dbReference type="RuleBase" id="RU000320"/>
    </source>
</evidence>
<feature type="region of interest" description="Disordered" evidence="10">
    <location>
        <begin position="455"/>
        <end position="479"/>
    </location>
</feature>
<feature type="transmembrane region" description="Helical" evidence="11">
    <location>
        <begin position="178"/>
        <end position="197"/>
    </location>
</feature>
<dbReference type="EMBL" id="BJNT01000004">
    <property type="protein sequence ID" value="GEC85317.1"/>
    <property type="molecule type" value="Genomic_DNA"/>
</dbReference>
<evidence type="ECO:0000256" key="2">
    <source>
        <dbReference type="ARBA" id="ARBA00022448"/>
    </source>
</evidence>
<comment type="subcellular location">
    <subcellularLocation>
        <location evidence="1">Cell membrane</location>
        <topology evidence="1">Multi-pass membrane protein</topology>
    </subcellularLocation>
    <subcellularLocation>
        <location evidence="9">Membrane</location>
        <topology evidence="9">Multi-pass membrane protein</topology>
    </subcellularLocation>
</comment>
<keyword evidence="6 11" id="KW-1133">Transmembrane helix</keyword>
<evidence type="ECO:0000256" key="7">
    <source>
        <dbReference type="ARBA" id="ARBA00023065"/>
    </source>
</evidence>
<keyword evidence="5 9" id="KW-0812">Transmembrane</keyword>
<dbReference type="RefSeq" id="WP_141328516.1">
    <property type="nucleotide sequence ID" value="NZ_BJNT01000004.1"/>
</dbReference>
<dbReference type="InterPro" id="IPR025383">
    <property type="entry name" value="MrpA_C/MbhD"/>
</dbReference>
<feature type="domain" description="NADH-Ubiquinone oxidoreductase (complex I) chain 5 N-terminal" evidence="13">
    <location>
        <begin position="78"/>
        <end position="113"/>
    </location>
</feature>
<feature type="transmembrane region" description="Helical" evidence="11">
    <location>
        <begin position="6"/>
        <end position="24"/>
    </location>
</feature>
<feature type="compositionally biased region" description="Basic and acidic residues" evidence="10">
    <location>
        <begin position="1028"/>
        <end position="1046"/>
    </location>
</feature>
<feature type="transmembrane region" description="Helical" evidence="11">
    <location>
        <begin position="248"/>
        <end position="271"/>
    </location>
</feature>
<evidence type="ECO:0000259" key="13">
    <source>
        <dbReference type="Pfam" id="PF00662"/>
    </source>
</evidence>
<dbReference type="PANTHER" id="PTHR43373:SF1">
    <property type="entry name" value="NA(+)_H(+) ANTIPORTER SUBUNIT A"/>
    <property type="match status" value="1"/>
</dbReference>
<feature type="transmembrane region" description="Helical" evidence="11">
    <location>
        <begin position="642"/>
        <end position="659"/>
    </location>
</feature>
<evidence type="ECO:0000256" key="8">
    <source>
        <dbReference type="ARBA" id="ARBA00023136"/>
    </source>
</evidence>
<evidence type="ECO:0000256" key="3">
    <source>
        <dbReference type="ARBA" id="ARBA00022449"/>
    </source>
</evidence>
<feature type="transmembrane region" description="Helical" evidence="11">
    <location>
        <begin position="915"/>
        <end position="937"/>
    </location>
</feature>
<name>A0A4Y4C2E8_9CORY</name>
<feature type="domain" description="NADH:quinone oxidoreductase/Mrp antiporter transmembrane" evidence="12">
    <location>
        <begin position="142"/>
        <end position="415"/>
    </location>
</feature>
<dbReference type="Pfam" id="PF00361">
    <property type="entry name" value="Proton_antipo_M"/>
    <property type="match status" value="1"/>
</dbReference>
<dbReference type="GeneID" id="82886790"/>
<feature type="domain" description="Na+/H+ antiporter MnhB subunit-related protein" evidence="14">
    <location>
        <begin position="858"/>
        <end position="975"/>
    </location>
</feature>
<evidence type="ECO:0000256" key="6">
    <source>
        <dbReference type="ARBA" id="ARBA00022989"/>
    </source>
</evidence>
<evidence type="ECO:0000313" key="18">
    <source>
        <dbReference type="Proteomes" id="UP000319986"/>
    </source>
</evidence>
<dbReference type="GO" id="GO:0006811">
    <property type="term" value="P:monoatomic ion transport"/>
    <property type="evidence" value="ECO:0007669"/>
    <property type="project" value="UniProtKB-KW"/>
</dbReference>
<evidence type="ECO:0000256" key="4">
    <source>
        <dbReference type="ARBA" id="ARBA00022475"/>
    </source>
</evidence>
<feature type="transmembrane region" description="Helical" evidence="11">
    <location>
        <begin position="883"/>
        <end position="903"/>
    </location>
</feature>
<dbReference type="Pfam" id="PF04039">
    <property type="entry name" value="MnhB"/>
    <property type="match status" value="1"/>
</dbReference>
<dbReference type="InterPro" id="IPR050616">
    <property type="entry name" value="CPA3_Na-H_Antiporter_A"/>
</dbReference>
<dbReference type="Pfam" id="PF13244">
    <property type="entry name" value="MbhD"/>
    <property type="match status" value="1"/>
</dbReference>
<organism evidence="17 18">
    <name type="scientific">Corynebacterium variabile</name>
    <dbReference type="NCBI Taxonomy" id="1727"/>
    <lineage>
        <taxon>Bacteria</taxon>
        <taxon>Bacillati</taxon>
        <taxon>Actinomycetota</taxon>
        <taxon>Actinomycetes</taxon>
        <taxon>Mycobacteriales</taxon>
        <taxon>Corynebacteriaceae</taxon>
        <taxon>Corynebacterium</taxon>
    </lineage>
</organism>
<reference evidence="17 18" key="1">
    <citation type="submission" date="2019-06" db="EMBL/GenBank/DDBJ databases">
        <title>Whole genome shotgun sequence of Corynebacterium variabile NBRC 15286.</title>
        <authorList>
            <person name="Hosoyama A."/>
            <person name="Uohara A."/>
            <person name="Ohji S."/>
            <person name="Ichikawa N."/>
        </authorList>
    </citation>
    <scope>NUCLEOTIDE SEQUENCE [LARGE SCALE GENOMIC DNA]</scope>
    <source>
        <strain evidence="17 18">NBRC 15286</strain>
    </source>
</reference>
<feature type="transmembrane region" description="Helical" evidence="11">
    <location>
        <begin position="485"/>
        <end position="507"/>
    </location>
</feature>
<evidence type="ECO:0000256" key="1">
    <source>
        <dbReference type="ARBA" id="ARBA00004651"/>
    </source>
</evidence>
<feature type="transmembrane region" description="Helical" evidence="11">
    <location>
        <begin position="381"/>
        <end position="403"/>
    </location>
</feature>
<evidence type="ECO:0000256" key="5">
    <source>
        <dbReference type="ARBA" id="ARBA00022692"/>
    </source>
</evidence>
<dbReference type="Pfam" id="PF20501">
    <property type="entry name" value="MbhE"/>
    <property type="match status" value="1"/>
</dbReference>
<dbReference type="PANTHER" id="PTHR43373">
    <property type="entry name" value="NA(+)/H(+) ANTIPORTER SUBUNIT"/>
    <property type="match status" value="1"/>
</dbReference>
<dbReference type="Pfam" id="PF00662">
    <property type="entry name" value="Proton_antipo_N"/>
    <property type="match status" value="1"/>
</dbReference>
<feature type="transmembrane region" description="Helical" evidence="11">
    <location>
        <begin position="283"/>
        <end position="303"/>
    </location>
</feature>
<dbReference type="InterPro" id="IPR001516">
    <property type="entry name" value="Proton_antipo_N"/>
</dbReference>
<dbReference type="InterPro" id="IPR001750">
    <property type="entry name" value="ND/Mrp_TM"/>
</dbReference>
<feature type="domain" description="MrpA C-terminal/MbhE" evidence="16">
    <location>
        <begin position="728"/>
        <end position="802"/>
    </location>
</feature>
<comment type="caution">
    <text evidence="17">The sequence shown here is derived from an EMBL/GenBank/DDBJ whole genome shotgun (WGS) entry which is preliminary data.</text>
</comment>
<feature type="transmembrane region" description="Helical" evidence="11">
    <location>
        <begin position="123"/>
        <end position="141"/>
    </location>
</feature>
<feature type="domain" description="MrpA C-terminal/MbhD" evidence="15">
    <location>
        <begin position="649"/>
        <end position="714"/>
    </location>
</feature>
<feature type="transmembrane region" description="Helical" evidence="11">
    <location>
        <begin position="605"/>
        <end position="621"/>
    </location>
</feature>
<evidence type="ECO:0000259" key="12">
    <source>
        <dbReference type="Pfam" id="PF00361"/>
    </source>
</evidence>
<dbReference type="AlphaFoldDB" id="A0A4Y4C2E8"/>
<dbReference type="NCBIfam" id="NF009290">
    <property type="entry name" value="PRK12650.1"/>
    <property type="match status" value="1"/>
</dbReference>
<feature type="transmembrane region" description="Helical" evidence="11">
    <location>
        <begin position="88"/>
        <end position="111"/>
    </location>
</feature>
<dbReference type="InterPro" id="IPR046806">
    <property type="entry name" value="MrpA_C/MbhE"/>
</dbReference>
<dbReference type="PRINTS" id="PR01434">
    <property type="entry name" value="NADHDHGNASE5"/>
</dbReference>
<keyword evidence="2" id="KW-0813">Transport</keyword>
<sequence>MTLTSLVLIPVILTVALILVPVLVRLLDRDAGWPLAALFTALAVWIIADPDLAAGVIDGRTVSWSTTWLPDVLPDGGDVSLSLRLDGLSLFFVLLALVIGAAVFAYSARYLHRTTADHGDGVMSFYVLMSAFMVSVVLLFLADDVAVLFIAWELVSLASFFLIARAGRTGEPGAMRTLLLTFTGGLSLLVALGIAVATTGTTSLSEIIASDVWGEDAVRTGIVAALIALAGFSKAAQFPFHAWLPEAMAAITPVSAFLHAAAVVKAGIYLLMRFSGVFHEVTVWNLMLIISGMFTAFFAAVFAMQKADLKKLTAYSTVSQLGWIVATIGVGTPVALAAAVVHTAAHALFKSSLFMIIGVIDHQAGSRDIRDLGVLWRKMPWTFTGAVVAAACMAGIPPTLGFVSKEGMLAAFEEAPVGTAGQIVLLTAAGIGAVATLLYSAKYVLGAFVDGRPLDSDNPDSPEGAERVPSPSTTPDDEVREASPVFWLPAVLPAIASIPAVCVLAFWDVPLDAVVAATGMVGVEDHHSHLAFWHGWTVPLGITAAVIVIGVALLFARHRIFAAMERRHLLPFTGAGFISLTVQLANRWGRLANRPGNSLNPNRHLIWIFAMVLLLAGAAFLDEEGLHQIGSLPPRVDGIDQPGDLAGLAMVLLVVIAIISTRSRFGSVILVGIAGAAVSWIMLTLGAPDVALTNLMVEFVVTVFLMLIVRHQPRLYLREGENRAKFSIVAATVVGLIVFVGSWLLIGRHGRPELSMWYLENGPEESGANNIVASIIVEFRGFDTLGELCVLGMAGIVIAAIVNSVPRSPVPGYGPGSSSEQFRRKGTTKFPDVHNVPELAPFYSRYLRSTYLNSVLGRMVMWPMAVVLVIYSAAVFWRGHQSPGGGFLAALILALGIVFWYLVQPTSRTVGGTNLGYYIIGSGMLLALGTGLIGYLASDGAGFLTPIHGYILGEHVTTSLIFDAGVYLAVIGTVIVVVNMLGGRNRPGADPSRASKAAPVEAGAPAAQPAMASVSETFGGSSVPLHPAEVRRARQAQEARDARDAAAAKAAEAEDTEDTEDAEDTEDTTGKKEKDQ</sequence>
<keyword evidence="7" id="KW-0406">Ion transport</keyword>
<gene>
    <name evidence="17" type="ORF">CVA01_06310</name>
</gene>
<feature type="transmembrane region" description="Helical" evidence="11">
    <location>
        <begin position="423"/>
        <end position="445"/>
    </location>
</feature>
<feature type="transmembrane region" description="Helical" evidence="11">
    <location>
        <begin position="31"/>
        <end position="48"/>
    </location>
</feature>
<accession>A0A4Y4C2E8</accession>
<feature type="transmembrane region" description="Helical" evidence="11">
    <location>
        <begin position="536"/>
        <end position="556"/>
    </location>
</feature>
<feature type="compositionally biased region" description="Acidic residues" evidence="10">
    <location>
        <begin position="1053"/>
        <end position="1067"/>
    </location>
</feature>
<feature type="compositionally biased region" description="Low complexity" evidence="10">
    <location>
        <begin position="994"/>
        <end position="1012"/>
    </location>
</feature>
<feature type="region of interest" description="Disordered" evidence="10">
    <location>
        <begin position="986"/>
        <end position="1076"/>
    </location>
</feature>
<feature type="transmembrane region" description="Helical" evidence="11">
    <location>
        <begin position="690"/>
        <end position="708"/>
    </location>
</feature>
<keyword evidence="4" id="KW-1003">Cell membrane</keyword>
<dbReference type="InterPro" id="IPR007182">
    <property type="entry name" value="MnhB"/>
</dbReference>
<feature type="transmembrane region" description="Helical" evidence="11">
    <location>
        <begin position="957"/>
        <end position="978"/>
    </location>
</feature>
<protein>
    <submittedName>
        <fullName evidence="17">Monovalent cation/H+ antiporter subunit A</fullName>
    </submittedName>
</protein>
<evidence type="ECO:0000259" key="14">
    <source>
        <dbReference type="Pfam" id="PF04039"/>
    </source>
</evidence>
<feature type="transmembrane region" description="Helical" evidence="11">
    <location>
        <begin position="665"/>
        <end position="683"/>
    </location>
</feature>
<feature type="transmembrane region" description="Helical" evidence="11">
    <location>
        <begin position="147"/>
        <end position="166"/>
    </location>
</feature>
<evidence type="ECO:0000256" key="10">
    <source>
        <dbReference type="SAM" id="MobiDB-lite"/>
    </source>
</evidence>
<evidence type="ECO:0000313" key="17">
    <source>
        <dbReference type="EMBL" id="GEC85317.1"/>
    </source>
</evidence>
<feature type="transmembrane region" description="Helical" evidence="11">
    <location>
        <begin position="728"/>
        <end position="746"/>
    </location>
</feature>
<keyword evidence="8 11" id="KW-0472">Membrane</keyword>
<dbReference type="GO" id="GO:0015297">
    <property type="term" value="F:antiporter activity"/>
    <property type="evidence" value="ECO:0007669"/>
    <property type="project" value="UniProtKB-KW"/>
</dbReference>